<keyword evidence="9" id="KW-1185">Reference proteome</keyword>
<organism evidence="8 9">
    <name type="scientific">Desulfobacca acetoxidans (strain ATCC 700848 / DSM 11109 / ASRB2)</name>
    <dbReference type="NCBI Taxonomy" id="880072"/>
    <lineage>
        <taxon>Bacteria</taxon>
        <taxon>Pseudomonadati</taxon>
        <taxon>Thermodesulfobacteriota</taxon>
        <taxon>Desulfobaccia</taxon>
        <taxon>Desulfobaccales</taxon>
        <taxon>Desulfobaccaceae</taxon>
        <taxon>Desulfobacca</taxon>
    </lineage>
</organism>
<dbReference type="HOGENOM" id="CLU_131491_2_1_7"/>
<dbReference type="InterPro" id="IPR010149">
    <property type="entry name" value="CRISPR-assoc_prot_Csm2_III-A"/>
</dbReference>
<evidence type="ECO:0000256" key="4">
    <source>
        <dbReference type="ARBA" id="ARBA00022884"/>
    </source>
</evidence>
<dbReference type="Pfam" id="PF03750">
    <property type="entry name" value="Csm2_III-A"/>
    <property type="match status" value="1"/>
</dbReference>
<keyword evidence="5" id="KW-0051">Antiviral defense</keyword>
<dbReference type="EMBL" id="CP002629">
    <property type="protein sequence ID" value="AEB09562.1"/>
    <property type="molecule type" value="Genomic_DNA"/>
</dbReference>
<dbReference type="RefSeq" id="WP_013706672.1">
    <property type="nucleotide sequence ID" value="NC_015388.1"/>
</dbReference>
<protein>
    <recommendedName>
        <fullName evidence="3">CRISPR system Cms protein Csm2</fullName>
    </recommendedName>
    <alternativeName>
        <fullName evidence="6">CRISPR type III A-associated protein Csm2</fullName>
    </alternativeName>
</protein>
<dbReference type="OrthoDB" id="9803002at2"/>
<name>F2NCY8_DESAR</name>
<comment type="similarity">
    <text evidence="2">Belongs to the CRISPR-associated Csm2 family.</text>
</comment>
<dbReference type="GO" id="GO:0003723">
    <property type="term" value="F:RNA binding"/>
    <property type="evidence" value="ECO:0007669"/>
    <property type="project" value="UniProtKB-KW"/>
</dbReference>
<evidence type="ECO:0000313" key="9">
    <source>
        <dbReference type="Proteomes" id="UP000000483"/>
    </source>
</evidence>
<evidence type="ECO:0000256" key="5">
    <source>
        <dbReference type="ARBA" id="ARBA00023118"/>
    </source>
</evidence>
<evidence type="ECO:0000256" key="7">
    <source>
        <dbReference type="SAM" id="Coils"/>
    </source>
</evidence>
<evidence type="ECO:0000256" key="1">
    <source>
        <dbReference type="ARBA" id="ARBA00003640"/>
    </source>
</evidence>
<feature type="coiled-coil region" evidence="7">
    <location>
        <begin position="35"/>
        <end position="65"/>
    </location>
</feature>
<dbReference type="NCBIfam" id="TIGR01870">
    <property type="entry name" value="cas_TM1810_Csm2"/>
    <property type="match status" value="1"/>
</dbReference>
<evidence type="ECO:0000256" key="6">
    <source>
        <dbReference type="ARBA" id="ARBA00031723"/>
    </source>
</evidence>
<dbReference type="GO" id="GO:0051607">
    <property type="term" value="P:defense response to virus"/>
    <property type="evidence" value="ECO:0007669"/>
    <property type="project" value="UniProtKB-KW"/>
</dbReference>
<comment type="function">
    <text evidence="1">This subunit may be involved in monitoring complementarity of crRNA and target RNA.</text>
</comment>
<evidence type="ECO:0000256" key="2">
    <source>
        <dbReference type="ARBA" id="ARBA00006896"/>
    </source>
</evidence>
<dbReference type="eggNOG" id="COG1421">
    <property type="taxonomic scope" value="Bacteria"/>
</dbReference>
<proteinExistence type="inferred from homology"/>
<dbReference type="STRING" id="880072.Desac_1721"/>
<sequence>MDVKKIIDEIKEKNQFSQITIEEFAPEEGWANSIAKELKDKRRQLRKVFAQIKDIEKKIKKMNEQDELNEPKIFLILPQVAYARGRNLIPVDFYNLIKIIIGTKGKGTKLKKVEDFRRFTDFMTAVVAYSTLYADKK</sequence>
<evidence type="ECO:0000256" key="3">
    <source>
        <dbReference type="ARBA" id="ARBA00016118"/>
    </source>
</evidence>
<gene>
    <name evidence="8" type="ordered locus">Desac_1721</name>
</gene>
<dbReference type="Proteomes" id="UP000000483">
    <property type="component" value="Chromosome"/>
</dbReference>
<dbReference type="KEGG" id="dao:Desac_1721"/>
<reference evidence="9" key="2">
    <citation type="submission" date="2011-03" db="EMBL/GenBank/DDBJ databases">
        <title>The complete genome of Desulfobacca acetoxidans DSM 11109.</title>
        <authorList>
            <consortium name="US DOE Joint Genome Institute (JGI-PGF)"/>
            <person name="Lucas S."/>
            <person name="Copeland A."/>
            <person name="Lapidus A."/>
            <person name="Bruce D."/>
            <person name="Goodwin L."/>
            <person name="Pitluck S."/>
            <person name="Peters L."/>
            <person name="Kyrpides N."/>
            <person name="Mavromatis K."/>
            <person name="Ivanova N."/>
            <person name="Ovchinnikova G."/>
            <person name="Teshima H."/>
            <person name="Detter J.C."/>
            <person name="Han C."/>
            <person name="Land M."/>
            <person name="Hauser L."/>
            <person name="Markowitz V."/>
            <person name="Cheng J.-F."/>
            <person name="Hugenholtz P."/>
            <person name="Woyke T."/>
            <person name="Wu D."/>
            <person name="Spring S."/>
            <person name="Schueler E."/>
            <person name="Brambilla E."/>
            <person name="Klenk H.-P."/>
            <person name="Eisen J.A."/>
        </authorList>
    </citation>
    <scope>NUCLEOTIDE SEQUENCE [LARGE SCALE GENOMIC DNA]</scope>
    <source>
        <strain evidence="9">ATCC 700848 / DSM 11109 / ASRB2</strain>
    </source>
</reference>
<keyword evidence="7" id="KW-0175">Coiled coil</keyword>
<reference evidence="8 9" key="1">
    <citation type="journal article" date="2011" name="Stand. Genomic Sci.">
        <title>Complete genome sequence of the acetate-degrading sulfate reducer Desulfobacca acetoxidans type strain (ASRB2).</title>
        <authorList>
            <person name="Goker M."/>
            <person name="Teshima H."/>
            <person name="Lapidus A."/>
            <person name="Nolan M."/>
            <person name="Lucas S."/>
            <person name="Hammon N."/>
            <person name="Deshpande S."/>
            <person name="Cheng J.F."/>
            <person name="Tapia R."/>
            <person name="Han C."/>
            <person name="Goodwin L."/>
            <person name="Pitluck S."/>
            <person name="Huntemann M."/>
            <person name="Liolios K."/>
            <person name="Ivanova N."/>
            <person name="Pagani I."/>
            <person name="Mavromatis K."/>
            <person name="Ovchinikova G."/>
            <person name="Pati A."/>
            <person name="Chen A."/>
            <person name="Palaniappan K."/>
            <person name="Land M."/>
            <person name="Hauser L."/>
            <person name="Brambilla E.M."/>
            <person name="Rohde M."/>
            <person name="Spring S."/>
            <person name="Detter J.C."/>
            <person name="Woyke T."/>
            <person name="Bristow J."/>
            <person name="Eisen J.A."/>
            <person name="Markowitz V."/>
            <person name="Hugenholtz P."/>
            <person name="Kyrpides N.C."/>
            <person name="Klenk H.P."/>
        </authorList>
    </citation>
    <scope>NUCLEOTIDE SEQUENCE [LARGE SCALE GENOMIC DNA]</scope>
    <source>
        <strain evidence="9">ATCC 700848 / DSM 11109 / ASRB2</strain>
    </source>
</reference>
<evidence type="ECO:0000313" key="8">
    <source>
        <dbReference type="EMBL" id="AEB09562.1"/>
    </source>
</evidence>
<dbReference type="AlphaFoldDB" id="F2NCY8"/>
<accession>F2NCY8</accession>
<keyword evidence="4" id="KW-0694">RNA-binding</keyword>